<evidence type="ECO:0000313" key="1">
    <source>
        <dbReference type="EMBL" id="OMJ24161.1"/>
    </source>
</evidence>
<keyword evidence="2" id="KW-1185">Reference proteome</keyword>
<protein>
    <submittedName>
        <fullName evidence="1">Uncharacterized protein</fullName>
    </submittedName>
</protein>
<gene>
    <name evidence="1" type="ORF">AYI70_g1772</name>
</gene>
<dbReference type="EMBL" id="LSSN01000397">
    <property type="protein sequence ID" value="OMJ24161.1"/>
    <property type="molecule type" value="Genomic_DNA"/>
</dbReference>
<accession>A0A1R1YB56</accession>
<dbReference type="AlphaFoldDB" id="A0A1R1YB56"/>
<sequence length="115" mass="13177">MEEEIYIFSPPIVDLNIPQGLIELMQSIGEDFYKSIGLEEETKEVFQVCQRTQATRSLENFVYRKYKEDSEVAKEGDEVTLASAMRLILSIIATKISENRMENVNNAMNIPSKPK</sequence>
<organism evidence="1 2">
    <name type="scientific">Smittium culicis</name>
    <dbReference type="NCBI Taxonomy" id="133412"/>
    <lineage>
        <taxon>Eukaryota</taxon>
        <taxon>Fungi</taxon>
        <taxon>Fungi incertae sedis</taxon>
        <taxon>Zoopagomycota</taxon>
        <taxon>Kickxellomycotina</taxon>
        <taxon>Harpellomycetes</taxon>
        <taxon>Harpellales</taxon>
        <taxon>Legeriomycetaceae</taxon>
        <taxon>Smittium</taxon>
    </lineage>
</organism>
<evidence type="ECO:0000313" key="2">
    <source>
        <dbReference type="Proteomes" id="UP000187283"/>
    </source>
</evidence>
<reference evidence="1 2" key="1">
    <citation type="submission" date="2017-01" db="EMBL/GenBank/DDBJ databases">
        <authorList>
            <person name="Mah S.A."/>
            <person name="Swanson W.J."/>
            <person name="Moy G.W."/>
            <person name="Vacquier V.D."/>
        </authorList>
    </citation>
    <scope>NUCLEOTIDE SEQUENCE [LARGE SCALE GENOMIC DNA]</scope>
    <source>
        <strain evidence="1 2">GSMNP</strain>
    </source>
</reference>
<proteinExistence type="predicted"/>
<dbReference type="Proteomes" id="UP000187283">
    <property type="component" value="Unassembled WGS sequence"/>
</dbReference>
<comment type="caution">
    <text evidence="1">The sequence shown here is derived from an EMBL/GenBank/DDBJ whole genome shotgun (WGS) entry which is preliminary data.</text>
</comment>
<name>A0A1R1YB56_9FUNG</name>
<dbReference type="OrthoDB" id="2358184at2759"/>